<dbReference type="Gene3D" id="3.40.366.10">
    <property type="entry name" value="Malonyl-Coenzyme A Acyl Carrier Protein, domain 2"/>
    <property type="match status" value="1"/>
</dbReference>
<dbReference type="GO" id="GO:0004315">
    <property type="term" value="F:3-oxoacyl-[acyl-carrier-protein] synthase activity"/>
    <property type="evidence" value="ECO:0007669"/>
    <property type="project" value="InterPro"/>
</dbReference>
<dbReference type="FunFam" id="3.40.366.10:FF:000002">
    <property type="entry name" value="Probable polyketide synthase 2"/>
    <property type="match status" value="1"/>
</dbReference>
<dbReference type="InterPro" id="IPR049551">
    <property type="entry name" value="PKS_DH_C"/>
</dbReference>
<feature type="region of interest" description="N-terminal hotdog fold" evidence="8">
    <location>
        <begin position="880"/>
        <end position="1008"/>
    </location>
</feature>
<dbReference type="InterPro" id="IPR014043">
    <property type="entry name" value="Acyl_transferase_dom"/>
</dbReference>
<evidence type="ECO:0000256" key="6">
    <source>
        <dbReference type="ARBA" id="ARBA00023268"/>
    </source>
</evidence>
<feature type="domain" description="PKS/mFAS DH" evidence="10">
    <location>
        <begin position="880"/>
        <end position="1163"/>
    </location>
</feature>
<keyword evidence="6" id="KW-0511">Multifunctional enzyme</keyword>
<evidence type="ECO:0000256" key="7">
    <source>
        <dbReference type="ARBA" id="ARBA00023315"/>
    </source>
</evidence>
<evidence type="ECO:0000313" key="11">
    <source>
        <dbReference type="EMBL" id="KAF2875795.1"/>
    </source>
</evidence>
<dbReference type="GO" id="GO:0004312">
    <property type="term" value="F:fatty acid synthase activity"/>
    <property type="evidence" value="ECO:0007669"/>
    <property type="project" value="TreeGrafter"/>
</dbReference>
<dbReference type="SUPFAM" id="SSF51735">
    <property type="entry name" value="NAD(P)-binding Rossmann-fold domains"/>
    <property type="match status" value="2"/>
</dbReference>
<feature type="region of interest" description="C-terminal hotdog fold" evidence="8">
    <location>
        <begin position="1019"/>
        <end position="1163"/>
    </location>
</feature>
<dbReference type="InterPro" id="IPR049900">
    <property type="entry name" value="PKS_mFAS_DH"/>
</dbReference>
<accession>A0A7C8MG58</accession>
<dbReference type="InterPro" id="IPR029063">
    <property type="entry name" value="SAM-dependent_MTases_sf"/>
</dbReference>
<dbReference type="Gene3D" id="3.90.180.10">
    <property type="entry name" value="Medium-chain alcohol dehydrogenases, catalytic domain"/>
    <property type="match status" value="1"/>
</dbReference>
<dbReference type="Pfam" id="PF00550">
    <property type="entry name" value="PP-binding"/>
    <property type="match status" value="1"/>
</dbReference>
<dbReference type="InterPro" id="IPR006162">
    <property type="entry name" value="Ppantetheine_attach_site"/>
</dbReference>
<proteinExistence type="predicted"/>
<dbReference type="PROSITE" id="PS52019">
    <property type="entry name" value="PKS_MFAS_DH"/>
    <property type="match status" value="1"/>
</dbReference>
<dbReference type="PROSITE" id="PS52004">
    <property type="entry name" value="KS3_2"/>
    <property type="match status" value="1"/>
</dbReference>
<dbReference type="InterPro" id="IPR020841">
    <property type="entry name" value="PKS_Beta-ketoAc_synthase_dom"/>
</dbReference>
<dbReference type="Pfam" id="PF21089">
    <property type="entry name" value="PKS_DH_N"/>
    <property type="match status" value="1"/>
</dbReference>
<dbReference type="Gene3D" id="3.30.70.3290">
    <property type="match status" value="1"/>
</dbReference>
<dbReference type="Gene3D" id="3.40.50.720">
    <property type="entry name" value="NAD(P)-binding Rossmann-like Domain"/>
    <property type="match status" value="2"/>
</dbReference>
<keyword evidence="12" id="KW-1185">Reference proteome</keyword>
<dbReference type="InterPro" id="IPR020843">
    <property type="entry name" value="ER"/>
</dbReference>
<feature type="active site" description="Proton donor; for dehydratase activity" evidence="8">
    <location>
        <position position="1080"/>
    </location>
</feature>
<dbReference type="Pfam" id="PF08659">
    <property type="entry name" value="KR"/>
    <property type="match status" value="1"/>
</dbReference>
<dbReference type="PROSITE" id="PS00606">
    <property type="entry name" value="KS3_1"/>
    <property type="match status" value="1"/>
</dbReference>
<dbReference type="CDD" id="cd05195">
    <property type="entry name" value="enoyl_red"/>
    <property type="match status" value="1"/>
</dbReference>
<dbReference type="SUPFAM" id="SSF53901">
    <property type="entry name" value="Thiolase-like"/>
    <property type="match status" value="1"/>
</dbReference>
<dbReference type="Pfam" id="PF00109">
    <property type="entry name" value="ketoacyl-synt"/>
    <property type="match status" value="1"/>
</dbReference>
<dbReference type="SMART" id="SM00826">
    <property type="entry name" value="PKS_DH"/>
    <property type="match status" value="1"/>
</dbReference>
<dbReference type="GO" id="GO:0016491">
    <property type="term" value="F:oxidoreductase activity"/>
    <property type="evidence" value="ECO:0007669"/>
    <property type="project" value="InterPro"/>
</dbReference>
<dbReference type="Pfam" id="PF08242">
    <property type="entry name" value="Methyltransf_12"/>
    <property type="match status" value="1"/>
</dbReference>
<dbReference type="Pfam" id="PF14765">
    <property type="entry name" value="PS-DH"/>
    <property type="match status" value="1"/>
</dbReference>
<dbReference type="PROSITE" id="PS00012">
    <property type="entry name" value="PHOSPHOPANTETHEINE"/>
    <property type="match status" value="1"/>
</dbReference>
<dbReference type="GO" id="GO:0006633">
    <property type="term" value="P:fatty acid biosynthetic process"/>
    <property type="evidence" value="ECO:0007669"/>
    <property type="project" value="InterPro"/>
</dbReference>
<evidence type="ECO:0000256" key="4">
    <source>
        <dbReference type="ARBA" id="ARBA00022679"/>
    </source>
</evidence>
<dbReference type="SUPFAM" id="SSF55048">
    <property type="entry name" value="Probable ACP-binding domain of malonyl-CoA ACP transacylase"/>
    <property type="match status" value="1"/>
</dbReference>
<dbReference type="SUPFAM" id="SSF53335">
    <property type="entry name" value="S-adenosyl-L-methionine-dependent methyltransferases"/>
    <property type="match status" value="1"/>
</dbReference>
<evidence type="ECO:0000256" key="3">
    <source>
        <dbReference type="ARBA" id="ARBA00022603"/>
    </source>
</evidence>
<dbReference type="InterPro" id="IPR020806">
    <property type="entry name" value="PKS_PP-bd"/>
</dbReference>
<gene>
    <name evidence="11" type="ORF">BDV95DRAFT_626218</name>
</gene>
<dbReference type="SUPFAM" id="SSF50129">
    <property type="entry name" value="GroES-like"/>
    <property type="match status" value="1"/>
</dbReference>
<dbReference type="CDD" id="cd00833">
    <property type="entry name" value="PKS"/>
    <property type="match status" value="1"/>
</dbReference>
<feature type="active site" description="Proton acceptor; for dehydratase activity" evidence="8">
    <location>
        <position position="912"/>
    </location>
</feature>
<dbReference type="InterPro" id="IPR014031">
    <property type="entry name" value="Ketoacyl_synth_C"/>
</dbReference>
<dbReference type="Gene3D" id="3.40.47.10">
    <property type="match status" value="1"/>
</dbReference>
<dbReference type="GO" id="GO:0031177">
    <property type="term" value="F:phosphopantetheine binding"/>
    <property type="evidence" value="ECO:0007669"/>
    <property type="project" value="InterPro"/>
</dbReference>
<dbReference type="OrthoDB" id="329835at2759"/>
<name>A0A7C8MG58_9PLEO</name>
<dbReference type="InterPro" id="IPR057326">
    <property type="entry name" value="KR_dom"/>
</dbReference>
<evidence type="ECO:0000259" key="9">
    <source>
        <dbReference type="PROSITE" id="PS52004"/>
    </source>
</evidence>
<dbReference type="Pfam" id="PF16197">
    <property type="entry name" value="KAsynt_C_assoc"/>
    <property type="match status" value="1"/>
</dbReference>
<dbReference type="InterPro" id="IPR020807">
    <property type="entry name" value="PKS_DH"/>
</dbReference>
<dbReference type="InterPro" id="IPR018201">
    <property type="entry name" value="Ketoacyl_synth_AS"/>
</dbReference>
<dbReference type="Pfam" id="PF13602">
    <property type="entry name" value="ADH_zinc_N_2"/>
    <property type="match status" value="1"/>
</dbReference>
<dbReference type="SUPFAM" id="SSF52151">
    <property type="entry name" value="FabD/lysophospholipase-like"/>
    <property type="match status" value="1"/>
</dbReference>
<dbReference type="InterPro" id="IPR049552">
    <property type="entry name" value="PKS_DH_N"/>
</dbReference>
<dbReference type="InterPro" id="IPR013968">
    <property type="entry name" value="PKS_KR"/>
</dbReference>
<sequence length="2433" mass="267377">MPSRTPPSPIAIVGMGMRLPGGCHDSESFWDFLMGKKEGMIDIPSSRWNPDGFYDPHGRPGTVKNNRGNFLGSVDPAAFDAGFFSMSAAQVGKVDPQQRLLLEVVYESLENAGERNIRGKNIGVYVGTFAEDFAEMHAKDSQPHNFLNLTGHLDLFASNRVSHEFDWKGPSVTIKTGCSATMVCLDSACKALANGDCDAAVIGGTNLILSPAFSCALGAQGVNSADGRCRSFDSEAMGYGRAEAVSSLVVKRLDDALRDGNPIRAIIRSTLCNDDGRTPGITQPSSEAHEALIRGAYAAAGISEENYSQTGFFECHGTGTPVGDPIEVNAVARVFGRDGMIIGSVKSNVGHSESASGNTSIIKAILAMEHLTIPANIHFNTPNPKIPWKEAKLVVPTDAIAWPSDRLERASVNSFGIGGSNAHAKKTTVEEAPRLSLLLLSANNDLSLQGSIEKHAQYLQKHGPSRLRDMAYTLATRREHHDYRTFTVSDGEEPLVTLPSARTKKVSKSVVFVFTGQGAQWAEMGRKLIDDFPSVREDLENMDTALAECLTPPSWKIIDELCKAKFSSQISKAEFSQPLCTAIQVALVNLLRCWGVNPAAVVGHSSGEIAAAYATGGLSQKDAILSAYFRGLITKEKLADGAMAAVGLGADQVRPLLKPGVVVACENSPNSTTISGDRDALESLISTIQRDSPDVFVRALQVDNAYHSHHMYAFGEAYEQSIAEISTTGLPSIPFFSSVTGKIIDSPGKFTAAYWRSNLENPVLFHTAVRNIIKSDLKNPIFVEVGPHSALAGPLRQIFQSENSTLEYVSSLSRGKDDTESMYNAIGNLWRSNVPVNLDALNPEGTVLTDLPRYSWDHSVKYWEESRMCKEWRDRKFLPHETLGVRLPGSSHLVPTWRNVIKLNEVPWVRDHVVGTDIVFPAAGYICMAGEAVRQLTGRSDYSIRAITIRTAMIVSDSKPVDVVTTLKRAKLTDTTDSDWYDFRITSFNGSTWSEHVSGQVKSGPIRSVNKAPPQPDFLRKVSPSRWYQTMERIGFTYGPTFQGMRDISADPTGNEAVCTVDNEWNEKASFYELHPCTLDKLFQLMTVTQHQGNPAQFLQLSMPTYFGEIYISGGMKEMKVTASSYVDFMEAWSGDAFGTSDGKLVYDMKGCRVTPLGDSSEMDDKPKNAVQLAWKPDVSFLNSTEIEALIWTPLDIRQATVDIEKYFFLTAVDTIKAFASTDCKVPHAAKFHAWLNAYVEKVSKGDHIILPDGKELGALSETDRHSILRSLEQQFANSDWERIMQTAIRRVHENAVGLMQGTADTVEFLMEDNILGSIYSWFNLCWDYTPLLKLIGHSKPTLRVLEIGAGTGGTTTTMLEGLRSEFGERLYSKYSYTDISSGFFVGAKERFKDHQNIEYSVLDITKSPIEQGFEAASYDIILAANVLHATPSLQETLSNVRSLLHPQGRLILQELDMPAKWVNYIMAGFPGWWLGEQDGRPDEPYITREQWDVELKAAGFTGNDATKYETPPPYHITATIITSPAQPSPPKDKVTFLYKDKVTSTIELYQKAFDATGHAVELVAFGDAIPVGQDVVSLLELDEPFFHGISKKDFEHWIKTATNMGSEKWLWLTHLSSMGVKDPRYGMTLGFVRTLRSEKRCDFNTFEIDDTAGSSAPDKVLQLYEKLVQGPQDDTMDPEREYVLSEGTIHSSRYHWFSVKEQLEAAAEEVENKLLCIGQKGSINGLRWEKNDGVARPCKGDEIAIRPHTVGVNFRDILQTQGIIDGSDLGGECSAVVTEVGPDVTDFAVGDRVFVMVPYCFSDRVLVSQQLVAKIPDNITAEEAATMPITYVTVIYGLRHLRRLEKGDSILIHSAAGGVGISAIHLAQSVGAKVFATVGSEEKVKFLMDTFGLPREQIFDSHANSFAPDVLAATNGKGVDVALNSLAGELLHETWRCVKAFGSMIEIGKRDFYGHAKLDMMGFAENRSFIGIDARHMLSERPDLVGRLLRECAQLVSEGHIQPVRPIKTFEATEIADAFRYMQRGVHIGKITVRMPEPEGFKAFPCIAHHPKLPVQDDSSYLLVGGLGGIGRSIALSLALAGVKNLVFISRSGRTSKTEQFLQELEALGCSVQVVAGSVGDAEFVKSLPQQVEKPIRGVIHLAMTLADQSIESMTYDMWTKALEPKVDGTWNLHNTLENLDFFVMFSSVSGVMGQFGQANYAAANTFLDTFVQYRHNLGLPASVIDLGIMEDVGFVAESDNLLDYFKFLSADILTERDIFDIIRLAVVRSLPGPSTAGEGYSNASQFAPGVRSHLPLDDPNNRVIWKRDRRFAIARTIGVDSGSSSATTDSLKSFVSRIASSGATALEDAEAVEYLSNEIGKMLFGFLMRNADDMDIDEPLSTIGLDSLVGIELRNWAKHQLGYEISILEMMQSTLRDMGKGAVAAIVAKQK</sequence>
<dbReference type="Pfam" id="PF00698">
    <property type="entry name" value="Acyl_transf_1"/>
    <property type="match status" value="1"/>
</dbReference>
<keyword evidence="4" id="KW-0808">Transferase</keyword>
<dbReference type="GO" id="GO:0032259">
    <property type="term" value="P:methylation"/>
    <property type="evidence" value="ECO:0007669"/>
    <property type="project" value="UniProtKB-KW"/>
</dbReference>
<dbReference type="InterPro" id="IPR042104">
    <property type="entry name" value="PKS_dehydratase_sf"/>
</dbReference>
<dbReference type="GO" id="GO:0008168">
    <property type="term" value="F:methyltransferase activity"/>
    <property type="evidence" value="ECO:0007669"/>
    <property type="project" value="UniProtKB-KW"/>
</dbReference>
<dbReference type="Proteomes" id="UP000481861">
    <property type="component" value="Unassembled WGS sequence"/>
</dbReference>
<dbReference type="SMART" id="SM00825">
    <property type="entry name" value="PKS_KS"/>
    <property type="match status" value="1"/>
</dbReference>
<dbReference type="InterPro" id="IPR016036">
    <property type="entry name" value="Malonyl_transacylase_ACP-bd"/>
</dbReference>
<dbReference type="InterPro" id="IPR036291">
    <property type="entry name" value="NAD(P)-bd_dom_sf"/>
</dbReference>
<dbReference type="Pfam" id="PF08240">
    <property type="entry name" value="ADH_N"/>
    <property type="match status" value="1"/>
</dbReference>
<dbReference type="Gene3D" id="1.10.1200.10">
    <property type="entry name" value="ACP-like"/>
    <property type="match status" value="1"/>
</dbReference>
<dbReference type="EMBL" id="JAADJZ010000004">
    <property type="protein sequence ID" value="KAF2875795.1"/>
    <property type="molecule type" value="Genomic_DNA"/>
</dbReference>
<comment type="caution">
    <text evidence="11">The sequence shown here is derived from an EMBL/GenBank/DDBJ whole genome shotgun (WGS) entry which is preliminary data.</text>
</comment>
<dbReference type="InterPro" id="IPR032821">
    <property type="entry name" value="PKS_assoc"/>
</dbReference>
<evidence type="ECO:0000256" key="8">
    <source>
        <dbReference type="PROSITE-ProRule" id="PRU01363"/>
    </source>
</evidence>
<keyword evidence="2" id="KW-0597">Phosphoprotein</keyword>
<dbReference type="GO" id="GO:0044550">
    <property type="term" value="P:secondary metabolite biosynthetic process"/>
    <property type="evidence" value="ECO:0007669"/>
    <property type="project" value="UniProtKB-ARBA"/>
</dbReference>
<dbReference type="InterPro" id="IPR050091">
    <property type="entry name" value="PKS_NRPS_Biosynth_Enz"/>
</dbReference>
<dbReference type="InterPro" id="IPR001227">
    <property type="entry name" value="Ac_transferase_dom_sf"/>
</dbReference>
<dbReference type="InterPro" id="IPR011032">
    <property type="entry name" value="GroES-like_sf"/>
</dbReference>
<feature type="domain" description="Ketosynthase family 3 (KS3)" evidence="9">
    <location>
        <begin position="7"/>
        <end position="428"/>
    </location>
</feature>
<keyword evidence="5" id="KW-0521">NADP</keyword>
<dbReference type="SMART" id="SM00827">
    <property type="entry name" value="PKS_AT"/>
    <property type="match status" value="1"/>
</dbReference>
<evidence type="ECO:0000256" key="5">
    <source>
        <dbReference type="ARBA" id="ARBA00022857"/>
    </source>
</evidence>
<dbReference type="SUPFAM" id="SSF47336">
    <property type="entry name" value="ACP-like"/>
    <property type="match status" value="1"/>
</dbReference>
<protein>
    <submittedName>
        <fullName evidence="11">Polyketide synthase</fullName>
    </submittedName>
</protein>
<evidence type="ECO:0000256" key="1">
    <source>
        <dbReference type="ARBA" id="ARBA00022450"/>
    </source>
</evidence>
<dbReference type="InterPro" id="IPR013217">
    <property type="entry name" value="Methyltransf_12"/>
</dbReference>
<evidence type="ECO:0000256" key="2">
    <source>
        <dbReference type="ARBA" id="ARBA00022553"/>
    </source>
</evidence>
<dbReference type="SMART" id="SM00823">
    <property type="entry name" value="PKS_PP"/>
    <property type="match status" value="1"/>
</dbReference>
<dbReference type="InterPro" id="IPR014030">
    <property type="entry name" value="Ketoacyl_synth_N"/>
</dbReference>
<keyword evidence="3" id="KW-0489">Methyltransferase</keyword>
<keyword evidence="1" id="KW-0596">Phosphopantetheine</keyword>
<dbReference type="InterPro" id="IPR013154">
    <property type="entry name" value="ADH-like_N"/>
</dbReference>
<keyword evidence="7" id="KW-0012">Acyltransferase</keyword>
<evidence type="ECO:0000259" key="10">
    <source>
        <dbReference type="PROSITE" id="PS52019"/>
    </source>
</evidence>
<dbReference type="InterPro" id="IPR016039">
    <property type="entry name" value="Thiolase-like"/>
</dbReference>
<reference evidence="11 12" key="1">
    <citation type="submission" date="2020-01" db="EMBL/GenBank/DDBJ databases">
        <authorList>
            <consortium name="DOE Joint Genome Institute"/>
            <person name="Haridas S."/>
            <person name="Albert R."/>
            <person name="Binder M."/>
            <person name="Bloem J."/>
            <person name="Labutti K."/>
            <person name="Salamov A."/>
            <person name="Andreopoulos B."/>
            <person name="Baker S.E."/>
            <person name="Barry K."/>
            <person name="Bills G."/>
            <person name="Bluhm B.H."/>
            <person name="Cannon C."/>
            <person name="Castanera R."/>
            <person name="Culley D.E."/>
            <person name="Daum C."/>
            <person name="Ezra D."/>
            <person name="Gonzalez J.B."/>
            <person name="Henrissat B."/>
            <person name="Kuo A."/>
            <person name="Liang C."/>
            <person name="Lipzen A."/>
            <person name="Lutzoni F."/>
            <person name="Magnuson J."/>
            <person name="Mondo S."/>
            <person name="Nolan M."/>
            <person name="Ohm R."/>
            <person name="Pangilinan J."/>
            <person name="Park H.-J.H."/>
            <person name="Ramirez L."/>
            <person name="Alfaro M."/>
            <person name="Sun H."/>
            <person name="Tritt A."/>
            <person name="Yoshinaga Y."/>
            <person name="Zwiers L.-H.L."/>
            <person name="Turgeon B.G."/>
            <person name="Goodwin S.B."/>
            <person name="Spatafora J.W."/>
            <person name="Crous P.W."/>
            <person name="Grigoriev I.V."/>
        </authorList>
    </citation>
    <scope>NUCLEOTIDE SEQUENCE [LARGE SCALE GENOMIC DNA]</scope>
    <source>
        <strain evidence="11 12">CBS 611.86</strain>
    </source>
</reference>
<dbReference type="PANTHER" id="PTHR43775">
    <property type="entry name" value="FATTY ACID SYNTHASE"/>
    <property type="match status" value="1"/>
</dbReference>
<dbReference type="InterPro" id="IPR009081">
    <property type="entry name" value="PP-bd_ACP"/>
</dbReference>
<dbReference type="SMART" id="SM00829">
    <property type="entry name" value="PKS_ER"/>
    <property type="match status" value="1"/>
</dbReference>
<dbReference type="Gene3D" id="3.10.129.110">
    <property type="entry name" value="Polyketide synthase dehydratase"/>
    <property type="match status" value="1"/>
</dbReference>
<dbReference type="InterPro" id="IPR016035">
    <property type="entry name" value="Acyl_Trfase/lysoPLipase"/>
</dbReference>
<dbReference type="PANTHER" id="PTHR43775:SF49">
    <property type="entry name" value="SYNTHASE, PUTATIVE (JCVI)-RELATED"/>
    <property type="match status" value="1"/>
</dbReference>
<dbReference type="Gene3D" id="3.40.50.150">
    <property type="entry name" value="Vaccinia Virus protein VP39"/>
    <property type="match status" value="1"/>
</dbReference>
<evidence type="ECO:0000313" key="12">
    <source>
        <dbReference type="Proteomes" id="UP000481861"/>
    </source>
</evidence>
<organism evidence="11 12">
    <name type="scientific">Massariosphaeria phaeospora</name>
    <dbReference type="NCBI Taxonomy" id="100035"/>
    <lineage>
        <taxon>Eukaryota</taxon>
        <taxon>Fungi</taxon>
        <taxon>Dikarya</taxon>
        <taxon>Ascomycota</taxon>
        <taxon>Pezizomycotina</taxon>
        <taxon>Dothideomycetes</taxon>
        <taxon>Pleosporomycetidae</taxon>
        <taxon>Pleosporales</taxon>
        <taxon>Pleosporales incertae sedis</taxon>
        <taxon>Massariosphaeria</taxon>
    </lineage>
</organism>
<dbReference type="Pfam" id="PF02801">
    <property type="entry name" value="Ketoacyl-synt_C"/>
    <property type="match status" value="1"/>
</dbReference>
<dbReference type="SMART" id="SM00822">
    <property type="entry name" value="PKS_KR"/>
    <property type="match status" value="1"/>
</dbReference>
<dbReference type="InterPro" id="IPR036736">
    <property type="entry name" value="ACP-like_sf"/>
</dbReference>